<dbReference type="SUPFAM" id="SSF51445">
    <property type="entry name" value="(Trans)glycosidases"/>
    <property type="match status" value="1"/>
</dbReference>
<dbReference type="GO" id="GO:0016052">
    <property type="term" value="P:carbohydrate catabolic process"/>
    <property type="evidence" value="ECO:0007669"/>
    <property type="project" value="InterPro"/>
</dbReference>
<dbReference type="PANTHER" id="PTHR10357">
    <property type="entry name" value="ALPHA-AMYLASE FAMILY MEMBER"/>
    <property type="match status" value="1"/>
</dbReference>
<keyword evidence="20" id="KW-1185">Reference proteome</keyword>
<evidence type="ECO:0000313" key="20">
    <source>
        <dbReference type="Proteomes" id="UP000256645"/>
    </source>
</evidence>
<dbReference type="GO" id="GO:0005509">
    <property type="term" value="F:calcium ion binding"/>
    <property type="evidence" value="ECO:0007669"/>
    <property type="project" value="InterPro"/>
</dbReference>
<evidence type="ECO:0000256" key="14">
    <source>
        <dbReference type="PIRSR" id="PIRSR001024-4"/>
    </source>
</evidence>
<dbReference type="CDD" id="cd11319">
    <property type="entry name" value="AmyAc_euk_AmyA"/>
    <property type="match status" value="1"/>
</dbReference>
<dbReference type="SMART" id="SM00642">
    <property type="entry name" value="Aamy"/>
    <property type="match status" value="1"/>
</dbReference>
<evidence type="ECO:0000256" key="6">
    <source>
        <dbReference type="ARBA" id="ARBA00022801"/>
    </source>
</evidence>
<keyword evidence="9" id="KW-0325">Glycoprotein</keyword>
<evidence type="ECO:0000256" key="7">
    <source>
        <dbReference type="ARBA" id="ARBA00022837"/>
    </source>
</evidence>
<keyword evidence="17" id="KW-0732">Signal</keyword>
<feature type="disulfide bond" evidence="14">
    <location>
        <begin position="50"/>
        <end position="56"/>
    </location>
</feature>
<sequence length="550" mass="59077">MLLSAKLPLALAALTSVAQAASNDVWAAQSIYQIITDRFARTDGSTTASCNITNYCGGTWAGITEKLDYIQNMGFTAIQISPVNENLKDTTIYGQAFHGYWVQNWYALNDNFGTAADLKNLSSELHKRNMYLLVDVVASEASFSLGDTTANMSDSVTIPYSDFYPFNQADYFHSYCPIIDWSNVTEYQDCWLGYTGVATPDLKTEDTTVATMLGTWVKELVSNYSIDGIRVDGAKQIDYNFFAPFVAEAGVYAMAEVEDGDSTFTCKYQNLTGGLENYPVYYQILSAFTAGDMSALVAMIGAVREACESPQYMANFIENQDQERFASYTDDMALAKNALAFTILADGIPKMYYGQEQHMTGNYSPYNRQEFWTSGYDTTVPLYNLTATLNKLRNHAISLSSDYVTNSSSVLYTDDSTYAARKGVEGSQIVSVLSNQGTGGGSYTLNVPGAATSGTSMTEVIGCTTATAGTNGTITVQMGAGLPKVWFPTNSLKGSGLCGTQASSTTTSTASGTSSSSTATSTKKSAAGRLAVAHALTGLALVAVFSVVVL</sequence>
<keyword evidence="6" id="KW-0378">Hydrolase</keyword>
<dbReference type="InterPro" id="IPR015340">
    <property type="entry name" value="A_amylase_C_dom"/>
</dbReference>
<evidence type="ECO:0000256" key="13">
    <source>
        <dbReference type="PIRSR" id="PIRSR001024-2"/>
    </source>
</evidence>
<dbReference type="SUPFAM" id="SSF51011">
    <property type="entry name" value="Glycosyl hydrolase domain"/>
    <property type="match status" value="1"/>
</dbReference>
<keyword evidence="16" id="KW-0472">Membrane</keyword>
<dbReference type="Pfam" id="PF00128">
    <property type="entry name" value="Alpha-amylase"/>
    <property type="match status" value="1"/>
</dbReference>
<evidence type="ECO:0000256" key="10">
    <source>
        <dbReference type="ARBA" id="ARBA00023277"/>
    </source>
</evidence>
<accession>A0A3D8RCE4</accession>
<dbReference type="InterPro" id="IPR017853">
    <property type="entry name" value="GH"/>
</dbReference>
<dbReference type="InterPro" id="IPR013777">
    <property type="entry name" value="A-amylase-like"/>
</dbReference>
<feature type="disulfide bond" evidence="14">
    <location>
        <begin position="463"/>
        <end position="498"/>
    </location>
</feature>
<feature type="binding site" evidence="15">
    <location>
        <position position="368"/>
    </location>
    <ligand>
        <name>substrate</name>
    </ligand>
</feature>
<dbReference type="STRING" id="1849047.A0A3D8RCE4"/>
<organism evidence="19 20">
    <name type="scientific">Coleophoma cylindrospora</name>
    <dbReference type="NCBI Taxonomy" id="1849047"/>
    <lineage>
        <taxon>Eukaryota</taxon>
        <taxon>Fungi</taxon>
        <taxon>Dikarya</taxon>
        <taxon>Ascomycota</taxon>
        <taxon>Pezizomycotina</taxon>
        <taxon>Leotiomycetes</taxon>
        <taxon>Helotiales</taxon>
        <taxon>Dermateaceae</taxon>
        <taxon>Coleophoma</taxon>
    </lineage>
</organism>
<comment type="caution">
    <text evidence="19">The sequence shown here is derived from an EMBL/GenBank/DDBJ whole genome shotgun (WGS) entry which is preliminary data.</text>
</comment>
<evidence type="ECO:0000256" key="17">
    <source>
        <dbReference type="SAM" id="SignalP"/>
    </source>
</evidence>
<feature type="site" description="Transition state stabilizer" evidence="13">
    <location>
        <position position="321"/>
    </location>
</feature>
<feature type="binding site" evidence="15">
    <location>
        <position position="230"/>
    </location>
    <ligand>
        <name>substrate</name>
    </ligand>
</feature>
<dbReference type="AlphaFoldDB" id="A0A3D8RCE4"/>
<dbReference type="Gene3D" id="3.20.20.80">
    <property type="entry name" value="Glycosidases"/>
    <property type="match status" value="1"/>
</dbReference>
<keyword evidence="10" id="KW-0119">Carbohydrate metabolism</keyword>
<dbReference type="InterPro" id="IPR013780">
    <property type="entry name" value="Glyco_hydro_b"/>
</dbReference>
<evidence type="ECO:0000256" key="15">
    <source>
        <dbReference type="PIRSR" id="PIRSR001024-5"/>
    </source>
</evidence>
<comment type="catalytic activity">
    <reaction evidence="1">
        <text>Endohydrolysis of (1-&gt;4)-alpha-D-glucosidic linkages in polysaccharides containing three or more (1-&gt;4)-alpha-linked D-glucose units.</text>
        <dbReference type="EC" id="3.2.1.1"/>
    </reaction>
</comment>
<keyword evidence="7" id="KW-0106">Calcium</keyword>
<dbReference type="FunFam" id="3.20.20.80:FF:000120">
    <property type="entry name" value="Alpha-amylase A"/>
    <property type="match status" value="1"/>
</dbReference>
<evidence type="ECO:0000256" key="16">
    <source>
        <dbReference type="SAM" id="Phobius"/>
    </source>
</evidence>
<evidence type="ECO:0000256" key="5">
    <source>
        <dbReference type="ARBA" id="ARBA00022723"/>
    </source>
</evidence>
<feature type="chain" id="PRO_5017811712" description="alpha-amylase" evidence="17">
    <location>
        <begin position="21"/>
        <end position="550"/>
    </location>
</feature>
<feature type="active site" description="Proton donor" evidence="12">
    <location>
        <position position="256"/>
    </location>
</feature>
<dbReference type="Proteomes" id="UP000256645">
    <property type="component" value="Unassembled WGS sequence"/>
</dbReference>
<keyword evidence="8 14" id="KW-1015">Disulfide bond</keyword>
<gene>
    <name evidence="19" type="ORF">BP6252_08114</name>
</gene>
<name>A0A3D8RCE4_9HELO</name>
<dbReference type="Pfam" id="PF09260">
    <property type="entry name" value="A_amylase_dom_C"/>
    <property type="match status" value="1"/>
</dbReference>
<comment type="cofactor">
    <cofactor evidence="2">
        <name>Ca(2+)</name>
        <dbReference type="ChEBI" id="CHEBI:29108"/>
    </cofactor>
</comment>
<evidence type="ECO:0000256" key="9">
    <source>
        <dbReference type="ARBA" id="ARBA00023180"/>
    </source>
</evidence>
<proteinExistence type="inferred from homology"/>
<evidence type="ECO:0000256" key="2">
    <source>
        <dbReference type="ARBA" id="ARBA00001913"/>
    </source>
</evidence>
<evidence type="ECO:0000313" key="19">
    <source>
        <dbReference type="EMBL" id="RDW71551.1"/>
    </source>
</evidence>
<feature type="active site" description="Nucleophile" evidence="12">
    <location>
        <position position="232"/>
    </location>
</feature>
<feature type="disulfide bond" evidence="14">
    <location>
        <begin position="266"/>
        <end position="307"/>
    </location>
</feature>
<dbReference type="PANTHER" id="PTHR10357:SF208">
    <property type="entry name" value="ALPHA-AMYLASE"/>
    <property type="match status" value="1"/>
</dbReference>
<dbReference type="GO" id="GO:0004556">
    <property type="term" value="F:alpha-amylase activity"/>
    <property type="evidence" value="ECO:0007669"/>
    <property type="project" value="UniProtKB-EC"/>
</dbReference>
<evidence type="ECO:0000256" key="12">
    <source>
        <dbReference type="PIRSR" id="PIRSR001024-1"/>
    </source>
</evidence>
<dbReference type="EMBL" id="PDLM01000008">
    <property type="protein sequence ID" value="RDW71551.1"/>
    <property type="molecule type" value="Genomic_DNA"/>
</dbReference>
<evidence type="ECO:0000256" key="8">
    <source>
        <dbReference type="ARBA" id="ARBA00023157"/>
    </source>
</evidence>
<keyword evidence="5" id="KW-0479">Metal-binding</keyword>
<evidence type="ECO:0000256" key="1">
    <source>
        <dbReference type="ARBA" id="ARBA00000548"/>
    </source>
</evidence>
<dbReference type="InterPro" id="IPR006047">
    <property type="entry name" value="GH13_cat_dom"/>
</dbReference>
<reference evidence="19 20" key="1">
    <citation type="journal article" date="2018" name="IMA Fungus">
        <title>IMA Genome-F 9: Draft genome sequence of Annulohypoxylon stygium, Aspergillus mulundensis, Berkeleyomyces basicola (syn. Thielaviopsis basicola), Ceratocystis smalleyi, two Cercospora beticola strains, Coleophoma cylindrospora, Fusarium fracticaudum, Phialophora cf. hyalina, and Morchella septimelata.</title>
        <authorList>
            <person name="Wingfield B.D."/>
            <person name="Bills G.F."/>
            <person name="Dong Y."/>
            <person name="Huang W."/>
            <person name="Nel W.J."/>
            <person name="Swalarsk-Parry B.S."/>
            <person name="Vaghefi N."/>
            <person name="Wilken P.M."/>
            <person name="An Z."/>
            <person name="de Beer Z.W."/>
            <person name="De Vos L."/>
            <person name="Chen L."/>
            <person name="Duong T.A."/>
            <person name="Gao Y."/>
            <person name="Hammerbacher A."/>
            <person name="Kikkert J.R."/>
            <person name="Li Y."/>
            <person name="Li H."/>
            <person name="Li K."/>
            <person name="Li Q."/>
            <person name="Liu X."/>
            <person name="Ma X."/>
            <person name="Naidoo K."/>
            <person name="Pethybridge S.J."/>
            <person name="Sun J."/>
            <person name="Steenkamp E.T."/>
            <person name="van der Nest M.A."/>
            <person name="van Wyk S."/>
            <person name="Wingfield M.J."/>
            <person name="Xiong C."/>
            <person name="Yue Q."/>
            <person name="Zhang X."/>
        </authorList>
    </citation>
    <scope>NUCLEOTIDE SEQUENCE [LARGE SCALE GENOMIC DNA]</scope>
    <source>
        <strain evidence="19 20">BP6252</strain>
    </source>
</reference>
<dbReference type="PIRSF" id="PIRSF001024">
    <property type="entry name" value="Alph-amyl_fung"/>
    <property type="match status" value="1"/>
</dbReference>
<dbReference type="EC" id="3.2.1.1" evidence="4"/>
<keyword evidence="16" id="KW-0812">Transmembrane</keyword>
<feature type="disulfide bond" evidence="14">
    <location>
        <begin position="176"/>
        <end position="190"/>
    </location>
</feature>
<evidence type="ECO:0000256" key="11">
    <source>
        <dbReference type="ARBA" id="ARBA00023295"/>
    </source>
</evidence>
<keyword evidence="16" id="KW-1133">Transmembrane helix</keyword>
<feature type="binding site" evidence="15">
    <location>
        <position position="260"/>
    </location>
    <ligand>
        <name>substrate</name>
    </ligand>
</feature>
<dbReference type="OrthoDB" id="204980at2759"/>
<feature type="binding site" evidence="15">
    <location>
        <position position="101"/>
    </location>
    <ligand>
        <name>substrate</name>
    </ligand>
</feature>
<evidence type="ECO:0000259" key="18">
    <source>
        <dbReference type="SMART" id="SM00642"/>
    </source>
</evidence>
<evidence type="ECO:0000256" key="4">
    <source>
        <dbReference type="ARBA" id="ARBA00012595"/>
    </source>
</evidence>
<evidence type="ECO:0000256" key="3">
    <source>
        <dbReference type="ARBA" id="ARBA00008061"/>
    </source>
</evidence>
<feature type="transmembrane region" description="Helical" evidence="16">
    <location>
        <begin position="530"/>
        <end position="549"/>
    </location>
</feature>
<keyword evidence="11" id="KW-0326">Glycosidase</keyword>
<protein>
    <recommendedName>
        <fullName evidence="4">alpha-amylase</fullName>
        <ecNumber evidence="4">3.2.1.1</ecNumber>
    </recommendedName>
</protein>
<comment type="similarity">
    <text evidence="3">Belongs to the glycosyl hydrolase 13 family.</text>
</comment>
<dbReference type="Gene3D" id="2.60.40.1180">
    <property type="entry name" value="Golgi alpha-mannosidase II"/>
    <property type="match status" value="1"/>
</dbReference>
<feature type="domain" description="Glycosyl hydrolase family 13 catalytic" evidence="18">
    <location>
        <begin position="33"/>
        <end position="393"/>
    </location>
</feature>
<feature type="binding site" evidence="15">
    <location>
        <position position="321"/>
    </location>
    <ligand>
        <name>substrate</name>
    </ligand>
</feature>
<feature type="signal peptide" evidence="17">
    <location>
        <begin position="1"/>
        <end position="20"/>
    </location>
</feature>